<name>A0A445N041_9BACT</name>
<reference evidence="1" key="1">
    <citation type="submission" date="2018-01" db="EMBL/GenBank/DDBJ databases">
        <authorList>
            <person name="Regsiter A."/>
            <person name="William W."/>
        </authorList>
    </citation>
    <scope>NUCLEOTIDE SEQUENCE</scope>
    <source>
        <strain evidence="1">TRIP AH-1</strain>
    </source>
</reference>
<proteinExistence type="predicted"/>
<dbReference type="EMBL" id="OJIN01000184">
    <property type="protein sequence ID" value="SPD75104.1"/>
    <property type="molecule type" value="Genomic_DNA"/>
</dbReference>
<accession>A0A445N041</accession>
<protein>
    <submittedName>
        <fullName evidence="1">Uncharacterized protein</fullName>
    </submittedName>
</protein>
<gene>
    <name evidence="1" type="ORF">PITCH_A420065</name>
</gene>
<dbReference type="AlphaFoldDB" id="A0A445N041"/>
<evidence type="ECO:0000313" key="1">
    <source>
        <dbReference type="EMBL" id="SPD75104.1"/>
    </source>
</evidence>
<sequence length="282" mass="31874">MTDTQPIVLFPHTNITPANLKKITHRFGVLTICQPWFVQGNMWMEEIDSASIQIAYPPTRLKPDEDFKRLISEYKSWMRQNMDKGYSSMLSASEGILQPGESGWEIRKMIASAGKDSHDSIEYQAIKWHIILHLARDFEEDSLGAEEILDRLKDRRSPLEGALEDDTDRHLFEDAPIMTTRLHIPEYPLGQLFEAWFGLFGDNLSDNASLITLDPNVINHARDLLVPDQFIVRKEANGSFSGSDPDETGFSVIQLPKANDADMARSEVIKGLSGKTIILMEG</sequence>
<organism evidence="1">
    <name type="scientific">uncultured Desulfobacterium sp</name>
    <dbReference type="NCBI Taxonomy" id="201089"/>
    <lineage>
        <taxon>Bacteria</taxon>
        <taxon>Pseudomonadati</taxon>
        <taxon>Thermodesulfobacteriota</taxon>
        <taxon>Desulfobacteria</taxon>
        <taxon>Desulfobacterales</taxon>
        <taxon>Desulfobacteriaceae</taxon>
        <taxon>Desulfobacterium</taxon>
        <taxon>environmental samples</taxon>
    </lineage>
</organism>